<dbReference type="AlphaFoldDB" id="A0A8H5M2Z3"/>
<evidence type="ECO:0000313" key="2">
    <source>
        <dbReference type="EMBL" id="KAF5378938.1"/>
    </source>
</evidence>
<evidence type="ECO:0000256" key="1">
    <source>
        <dbReference type="SAM" id="MobiDB-lite"/>
    </source>
</evidence>
<feature type="region of interest" description="Disordered" evidence="1">
    <location>
        <begin position="41"/>
        <end position="70"/>
    </location>
</feature>
<feature type="compositionally biased region" description="Polar residues" evidence="1">
    <location>
        <begin position="16"/>
        <end position="27"/>
    </location>
</feature>
<organism evidence="2 3">
    <name type="scientific">Collybiopsis confluens</name>
    <dbReference type="NCBI Taxonomy" id="2823264"/>
    <lineage>
        <taxon>Eukaryota</taxon>
        <taxon>Fungi</taxon>
        <taxon>Dikarya</taxon>
        <taxon>Basidiomycota</taxon>
        <taxon>Agaricomycotina</taxon>
        <taxon>Agaricomycetes</taxon>
        <taxon>Agaricomycetidae</taxon>
        <taxon>Agaricales</taxon>
        <taxon>Marasmiineae</taxon>
        <taxon>Omphalotaceae</taxon>
        <taxon>Collybiopsis</taxon>
    </lineage>
</organism>
<proteinExistence type="predicted"/>
<gene>
    <name evidence="2" type="ORF">D9757_008716</name>
</gene>
<dbReference type="EMBL" id="JAACJN010000073">
    <property type="protein sequence ID" value="KAF5378938.1"/>
    <property type="molecule type" value="Genomic_DNA"/>
</dbReference>
<name>A0A8H5M2Z3_9AGAR</name>
<comment type="caution">
    <text evidence="2">The sequence shown here is derived from an EMBL/GenBank/DDBJ whole genome shotgun (WGS) entry which is preliminary data.</text>
</comment>
<keyword evidence="3" id="KW-1185">Reference proteome</keyword>
<reference evidence="2 3" key="1">
    <citation type="journal article" date="2020" name="ISME J.">
        <title>Uncovering the hidden diversity of litter-decomposition mechanisms in mushroom-forming fungi.</title>
        <authorList>
            <person name="Floudas D."/>
            <person name="Bentzer J."/>
            <person name="Ahren D."/>
            <person name="Johansson T."/>
            <person name="Persson P."/>
            <person name="Tunlid A."/>
        </authorList>
    </citation>
    <scope>NUCLEOTIDE SEQUENCE [LARGE SCALE GENOMIC DNA]</scope>
    <source>
        <strain evidence="2 3">CBS 406.79</strain>
    </source>
</reference>
<feature type="region of interest" description="Disordered" evidence="1">
    <location>
        <begin position="1"/>
        <end position="27"/>
    </location>
</feature>
<sequence>MVMALEAGITHHTHATPFTKNPDSTTPARLPTAARFVTPSPAITPASSVSRTPPSSISCIPSSSTIPSHSSSSLRLQYEVIKLQSPSGRQDFTLLWRT</sequence>
<feature type="compositionally biased region" description="Low complexity" evidence="1">
    <location>
        <begin position="45"/>
        <end position="70"/>
    </location>
</feature>
<accession>A0A8H5M2Z3</accession>
<protein>
    <submittedName>
        <fullName evidence="2">Uncharacterized protein</fullName>
    </submittedName>
</protein>
<evidence type="ECO:0000313" key="3">
    <source>
        <dbReference type="Proteomes" id="UP000518752"/>
    </source>
</evidence>
<dbReference type="Proteomes" id="UP000518752">
    <property type="component" value="Unassembled WGS sequence"/>
</dbReference>